<dbReference type="Proteomes" id="UP000642070">
    <property type="component" value="Unassembled WGS sequence"/>
</dbReference>
<reference evidence="2" key="1">
    <citation type="journal article" date="2014" name="Int. J. Syst. Evol. Microbiol.">
        <title>Complete genome sequence of Corynebacterium casei LMG S-19264T (=DSM 44701T), isolated from a smear-ripened cheese.</title>
        <authorList>
            <consortium name="US DOE Joint Genome Institute (JGI-PGF)"/>
            <person name="Walter F."/>
            <person name="Albersmeier A."/>
            <person name="Kalinowski J."/>
            <person name="Ruckert C."/>
        </authorList>
    </citation>
    <scope>NUCLEOTIDE SEQUENCE</scope>
    <source>
        <strain evidence="2">JCM 19831</strain>
    </source>
</reference>
<sequence length="82" mass="9151">MANVDDMWEAARQLGEAIAQQRAAERQAKKDARNARRRAAYARRPKVVEPVSTAEEDWEPFCRCHVVAPCSFCESGGGVDDD</sequence>
<gene>
    <name evidence="2" type="ORF">GCM10007977_062950</name>
</gene>
<organism evidence="2 3">
    <name type="scientific">Dactylosporangium sucinum</name>
    <dbReference type="NCBI Taxonomy" id="1424081"/>
    <lineage>
        <taxon>Bacteria</taxon>
        <taxon>Bacillati</taxon>
        <taxon>Actinomycetota</taxon>
        <taxon>Actinomycetes</taxon>
        <taxon>Micromonosporales</taxon>
        <taxon>Micromonosporaceae</taxon>
        <taxon>Dactylosporangium</taxon>
    </lineage>
</organism>
<dbReference type="AlphaFoldDB" id="A0A917U2X2"/>
<accession>A0A917U2X2</accession>
<feature type="region of interest" description="Disordered" evidence="1">
    <location>
        <begin position="18"/>
        <end position="49"/>
    </location>
</feature>
<evidence type="ECO:0000313" key="3">
    <source>
        <dbReference type="Proteomes" id="UP000642070"/>
    </source>
</evidence>
<dbReference type="RefSeq" id="WP_190253608.1">
    <property type="nucleotide sequence ID" value="NZ_BMPI01000035.1"/>
</dbReference>
<proteinExistence type="predicted"/>
<feature type="compositionally biased region" description="Basic and acidic residues" evidence="1">
    <location>
        <begin position="23"/>
        <end position="34"/>
    </location>
</feature>
<keyword evidence="3" id="KW-1185">Reference proteome</keyword>
<evidence type="ECO:0000256" key="1">
    <source>
        <dbReference type="SAM" id="MobiDB-lite"/>
    </source>
</evidence>
<dbReference type="EMBL" id="BMPI01000035">
    <property type="protein sequence ID" value="GGM52797.1"/>
    <property type="molecule type" value="Genomic_DNA"/>
</dbReference>
<comment type="caution">
    <text evidence="2">The sequence shown here is derived from an EMBL/GenBank/DDBJ whole genome shotgun (WGS) entry which is preliminary data.</text>
</comment>
<protein>
    <submittedName>
        <fullName evidence="2">Uncharacterized protein</fullName>
    </submittedName>
</protein>
<feature type="compositionally biased region" description="Basic residues" evidence="1">
    <location>
        <begin position="35"/>
        <end position="45"/>
    </location>
</feature>
<name>A0A917U2X2_9ACTN</name>
<reference evidence="2" key="2">
    <citation type="submission" date="2020-09" db="EMBL/GenBank/DDBJ databases">
        <authorList>
            <person name="Sun Q."/>
            <person name="Ohkuma M."/>
        </authorList>
    </citation>
    <scope>NUCLEOTIDE SEQUENCE</scope>
    <source>
        <strain evidence="2">JCM 19831</strain>
    </source>
</reference>
<evidence type="ECO:0000313" key="2">
    <source>
        <dbReference type="EMBL" id="GGM52797.1"/>
    </source>
</evidence>